<evidence type="ECO:0000256" key="9">
    <source>
        <dbReference type="ARBA" id="ARBA00049231"/>
    </source>
</evidence>
<dbReference type="GO" id="GO:0005506">
    <property type="term" value="F:iron ion binding"/>
    <property type="evidence" value="ECO:0007669"/>
    <property type="project" value="UniProtKB-UniRule"/>
</dbReference>
<evidence type="ECO:0000256" key="1">
    <source>
        <dbReference type="ARBA" id="ARBA00001962"/>
    </source>
</evidence>
<comment type="function">
    <text evidence="10">Catalyzes the formation of the isocyclic ring in chlorophyll biosynthesis. Mediates the cyclase reaction, which results in the formation of divinylprotochlorophyllide (Pchlide) characteristic of all chlorophylls from magnesium-protoporphyrin IX 13-monomethyl ester (MgPMME).</text>
</comment>
<keyword evidence="14" id="KW-1185">Reference proteome</keyword>
<dbReference type="OrthoDB" id="141643at2"/>
<keyword evidence="4 10" id="KW-0479">Metal-binding</keyword>
<dbReference type="Pfam" id="PF02915">
    <property type="entry name" value="Rubrerythrin"/>
    <property type="match status" value="1"/>
</dbReference>
<dbReference type="Proteomes" id="UP000002535">
    <property type="component" value="Chromosome"/>
</dbReference>
<keyword evidence="3 10" id="KW-0602">Photosynthesis</keyword>
<dbReference type="DNASU" id="3605598"/>
<dbReference type="InterPro" id="IPR008434">
    <property type="entry name" value="AcsF"/>
</dbReference>
<comment type="catalytic activity">
    <reaction evidence="9 10">
        <text>Mg-protoporphyrin IX 13-monomethyl ester + 3 NADPH + 3 O2 + 2 H(+) = 3,8-divinyl protochlorophyllide a + 3 NADP(+) + 5 H2O</text>
        <dbReference type="Rhea" id="RHEA:33235"/>
        <dbReference type="ChEBI" id="CHEBI:15377"/>
        <dbReference type="ChEBI" id="CHEBI:15378"/>
        <dbReference type="ChEBI" id="CHEBI:15379"/>
        <dbReference type="ChEBI" id="CHEBI:57783"/>
        <dbReference type="ChEBI" id="CHEBI:58349"/>
        <dbReference type="ChEBI" id="CHEBI:58632"/>
        <dbReference type="ChEBI" id="CHEBI:60491"/>
        <dbReference type="EC" id="1.14.13.81"/>
    </reaction>
</comment>
<evidence type="ECO:0000256" key="2">
    <source>
        <dbReference type="ARBA" id="ARBA00006550"/>
    </source>
</evidence>
<keyword evidence="8 10" id="KW-0149">Chlorophyll biosynthesis</keyword>
<comment type="similarity">
    <text evidence="2 10">Belongs to the AcsF family.</text>
</comment>
<dbReference type="GO" id="GO:0048529">
    <property type="term" value="F:magnesium-protoporphyrin IX monomethyl ester (oxidative) cyclase activity"/>
    <property type="evidence" value="ECO:0007669"/>
    <property type="project" value="UniProtKB-UniRule"/>
</dbReference>
<dbReference type="PANTHER" id="PTHR31053:SF2">
    <property type="entry name" value="MAGNESIUM-PROTOPORPHYRIN IX MONOMETHYL ESTER [OXIDATIVE] CYCLASE, CHLOROPLASTIC"/>
    <property type="match status" value="1"/>
</dbReference>
<dbReference type="STRING" id="59920.PMN2A_0227"/>
<evidence type="ECO:0000313" key="13">
    <source>
        <dbReference type="EMBL" id="AAZ57719.1"/>
    </source>
</evidence>
<evidence type="ECO:0000256" key="3">
    <source>
        <dbReference type="ARBA" id="ARBA00022531"/>
    </source>
</evidence>
<evidence type="ECO:0000256" key="10">
    <source>
        <dbReference type="HAMAP-Rule" id="MF_01840"/>
    </source>
</evidence>
<keyword evidence="6 10" id="KW-0560">Oxidoreductase</keyword>
<evidence type="ECO:0000259" key="12">
    <source>
        <dbReference type="Pfam" id="PF02915"/>
    </source>
</evidence>
<dbReference type="SUPFAM" id="SSF47240">
    <property type="entry name" value="Ferritin-like"/>
    <property type="match status" value="1"/>
</dbReference>
<dbReference type="GO" id="GO:0036068">
    <property type="term" value="P:light-independent chlorophyll biosynthetic process"/>
    <property type="evidence" value="ECO:0007669"/>
    <property type="project" value="UniProtKB-UniRule"/>
</dbReference>
<evidence type="ECO:0000256" key="7">
    <source>
        <dbReference type="ARBA" id="ARBA00023004"/>
    </source>
</evidence>
<feature type="compositionally biased region" description="Basic and acidic residues" evidence="11">
    <location>
        <begin position="11"/>
        <end position="24"/>
    </location>
</feature>
<dbReference type="UniPathway" id="UPA00670"/>
<comment type="cofactor">
    <cofactor evidence="1 10">
        <name>Fe cation</name>
        <dbReference type="ChEBI" id="CHEBI:24875"/>
    </cofactor>
</comment>
<evidence type="ECO:0000256" key="11">
    <source>
        <dbReference type="SAM" id="MobiDB-lite"/>
    </source>
</evidence>
<dbReference type="KEGG" id="pmn:PMN2A_0227"/>
<dbReference type="RefSeq" id="WP_011293761.1">
    <property type="nucleotide sequence ID" value="NC_007335.2"/>
</dbReference>
<keyword evidence="5 10" id="KW-0521">NADP</keyword>
<evidence type="ECO:0000313" key="14">
    <source>
        <dbReference type="Proteomes" id="UP000002535"/>
    </source>
</evidence>
<dbReference type="HAMAP" id="MF_01840">
    <property type="entry name" value="AcsF"/>
    <property type="match status" value="1"/>
</dbReference>
<dbReference type="HOGENOM" id="CLU_048037_0_0_3"/>
<evidence type="ECO:0000256" key="8">
    <source>
        <dbReference type="ARBA" id="ARBA00023171"/>
    </source>
</evidence>
<evidence type="ECO:0000256" key="5">
    <source>
        <dbReference type="ARBA" id="ARBA00022857"/>
    </source>
</evidence>
<proteinExistence type="inferred from homology"/>
<feature type="domain" description="Rubrerythrin diiron-binding" evidence="12">
    <location>
        <begin position="94"/>
        <end position="223"/>
    </location>
</feature>
<dbReference type="NCBIfam" id="TIGR02029">
    <property type="entry name" value="AcsF"/>
    <property type="match status" value="1"/>
</dbReference>
<sequence>MTATASSSPKLRVDTRGTNELPPHLDENLLTPRFYVTEFKKAAKTELTDAREEFEAMLSEMKADYNCTHFDRKASLDRLQELPQKAKETYESYLVRSVISEFSGFLLFKEISNRLKKEGNRDLGKLFQFLARDEARHAGFLSRALVAEGIEVDLPHLGGKRAATWFPISWVIYSVYLSEKIGYWRYILMDRHLKANPDQAFAPLFDFFEPWCQDENRHGDCFTVMMRCWPGITKGFRGKLLSRFFLWSVFLTHTLTVCERGEFYELLGIDPKEFDEEVIKRTNHTSKNAFPWVFNLDDNKFWDLRNKIIESFRAFVGAKGLTKPVKFVKFATLIFKQFALPMEKTDALRYDKNVNFTGQDILNFWTDK</sequence>
<dbReference type="EMBL" id="CP000095">
    <property type="protein sequence ID" value="AAZ57719.1"/>
    <property type="molecule type" value="Genomic_DNA"/>
</dbReference>
<dbReference type="GO" id="GO:0015979">
    <property type="term" value="P:photosynthesis"/>
    <property type="evidence" value="ECO:0007669"/>
    <property type="project" value="UniProtKB-UniRule"/>
</dbReference>
<evidence type="ECO:0000256" key="4">
    <source>
        <dbReference type="ARBA" id="ARBA00022723"/>
    </source>
</evidence>
<dbReference type="InterPro" id="IPR009078">
    <property type="entry name" value="Ferritin-like_SF"/>
</dbReference>
<dbReference type="EC" id="1.14.13.81" evidence="10"/>
<protein>
    <recommendedName>
        <fullName evidence="10">Magnesium-protoporphyrin IX monomethyl ester [oxidative] cyclase</fullName>
        <shortName evidence="10">Mg-protoporphyrin IX monomethyl ester oxidative cyclase</shortName>
        <ecNumber evidence="10">1.14.13.81</ecNumber>
    </recommendedName>
</protein>
<dbReference type="NCBIfam" id="NF010172">
    <property type="entry name" value="PRK13654.1"/>
    <property type="match status" value="1"/>
</dbReference>
<comment type="pathway">
    <text evidence="10">Porphyrin-containing compound metabolism; chlorophyll biosynthesis (light-independent).</text>
</comment>
<name>Q46LA9_PROMT</name>
<dbReference type="InterPro" id="IPR003251">
    <property type="entry name" value="Rr_diiron-bd_dom"/>
</dbReference>
<evidence type="ECO:0000256" key="6">
    <source>
        <dbReference type="ARBA" id="ARBA00023002"/>
    </source>
</evidence>
<dbReference type="PhylomeDB" id="Q46LA9"/>
<gene>
    <name evidence="10" type="primary">acsF</name>
    <name evidence="13" type="ordered locus">PMN2A_0227</name>
</gene>
<keyword evidence="7 10" id="KW-0408">Iron</keyword>
<organism evidence="13 14">
    <name type="scientific">Prochlorococcus marinus (strain NATL2A)</name>
    <dbReference type="NCBI Taxonomy" id="59920"/>
    <lineage>
        <taxon>Bacteria</taxon>
        <taxon>Bacillati</taxon>
        <taxon>Cyanobacteriota</taxon>
        <taxon>Cyanophyceae</taxon>
        <taxon>Synechococcales</taxon>
        <taxon>Prochlorococcaceae</taxon>
        <taxon>Prochlorococcus</taxon>
    </lineage>
</organism>
<dbReference type="AlphaFoldDB" id="Q46LA9"/>
<feature type="region of interest" description="Disordered" evidence="11">
    <location>
        <begin position="1"/>
        <end position="24"/>
    </location>
</feature>
<accession>Q46LA9</accession>
<reference evidence="13 14" key="1">
    <citation type="journal article" date="2007" name="PLoS Genet.">
        <title>Patterns and implications of gene gain and loss in the evolution of Prochlorococcus.</title>
        <authorList>
            <person name="Kettler G.C."/>
            <person name="Martiny A.C."/>
            <person name="Huang K."/>
            <person name="Zucker J."/>
            <person name="Coleman M.L."/>
            <person name="Rodrigue S."/>
            <person name="Chen F."/>
            <person name="Lapidus A."/>
            <person name="Ferriera S."/>
            <person name="Johnson J."/>
            <person name="Steglich C."/>
            <person name="Church G.M."/>
            <person name="Richardson P."/>
            <person name="Chisholm S.W."/>
        </authorList>
    </citation>
    <scope>NUCLEOTIDE SEQUENCE [LARGE SCALE GENOMIC DNA]</scope>
    <source>
        <strain evidence="13 14">NATL2A</strain>
    </source>
</reference>
<dbReference type="PANTHER" id="PTHR31053">
    <property type="entry name" value="MAGNESIUM-PROTOPORPHYRIN IX MONOMETHYL ESTER [OXIDATIVE] CYCLASE, CHLOROPLASTIC"/>
    <property type="match status" value="1"/>
</dbReference>